<proteinExistence type="predicted"/>
<reference evidence="1" key="1">
    <citation type="journal article" date="2014" name="Front. Microbiol.">
        <title>High frequency of phylogenetically diverse reductive dehalogenase-homologous genes in deep subseafloor sedimentary metagenomes.</title>
        <authorList>
            <person name="Kawai M."/>
            <person name="Futagami T."/>
            <person name="Toyoda A."/>
            <person name="Takaki Y."/>
            <person name="Nishi S."/>
            <person name="Hori S."/>
            <person name="Arai W."/>
            <person name="Tsubouchi T."/>
            <person name="Morono Y."/>
            <person name="Uchiyama I."/>
            <person name="Ito T."/>
            <person name="Fujiyama A."/>
            <person name="Inagaki F."/>
            <person name="Takami H."/>
        </authorList>
    </citation>
    <scope>NUCLEOTIDE SEQUENCE</scope>
    <source>
        <strain evidence="1">Expedition CK06-06</strain>
    </source>
</reference>
<dbReference type="AlphaFoldDB" id="X1V6X5"/>
<evidence type="ECO:0008006" key="2">
    <source>
        <dbReference type="Google" id="ProtNLM"/>
    </source>
</evidence>
<organism evidence="1">
    <name type="scientific">marine sediment metagenome</name>
    <dbReference type="NCBI Taxonomy" id="412755"/>
    <lineage>
        <taxon>unclassified sequences</taxon>
        <taxon>metagenomes</taxon>
        <taxon>ecological metagenomes</taxon>
    </lineage>
</organism>
<feature type="non-terminal residue" evidence="1">
    <location>
        <position position="38"/>
    </location>
</feature>
<dbReference type="EMBL" id="BARW01028003">
    <property type="protein sequence ID" value="GAJ08146.1"/>
    <property type="molecule type" value="Genomic_DNA"/>
</dbReference>
<evidence type="ECO:0000313" key="1">
    <source>
        <dbReference type="EMBL" id="GAJ08146.1"/>
    </source>
</evidence>
<protein>
    <recommendedName>
        <fullName evidence="2">HTH luxR-type domain-containing protein</fullName>
    </recommendedName>
</protein>
<sequence length="38" mass="4226">MLKQFQRIVAGGKAMESVISPLTFREIQVLNYIADGNS</sequence>
<accession>X1V6X5</accession>
<comment type="caution">
    <text evidence="1">The sequence shown here is derived from an EMBL/GenBank/DDBJ whole genome shotgun (WGS) entry which is preliminary data.</text>
</comment>
<gene>
    <name evidence="1" type="ORF">S12H4_45306</name>
</gene>
<name>X1V6X5_9ZZZZ</name>